<dbReference type="Pfam" id="PF01050">
    <property type="entry name" value="MannoseP_isomer"/>
    <property type="match status" value="1"/>
</dbReference>
<dbReference type="Gene3D" id="2.60.120.10">
    <property type="entry name" value="Jelly Rolls"/>
    <property type="match status" value="1"/>
</dbReference>
<comment type="catalytic activity">
    <reaction evidence="7">
        <text>alpha-D-mannose 1-phosphate + GTP + H(+) = GDP-alpha-D-mannose + diphosphate</text>
        <dbReference type="Rhea" id="RHEA:15229"/>
        <dbReference type="ChEBI" id="CHEBI:15378"/>
        <dbReference type="ChEBI" id="CHEBI:33019"/>
        <dbReference type="ChEBI" id="CHEBI:37565"/>
        <dbReference type="ChEBI" id="CHEBI:57527"/>
        <dbReference type="ChEBI" id="CHEBI:58409"/>
        <dbReference type="EC" id="2.7.7.13"/>
    </reaction>
</comment>
<keyword evidence="4 12" id="KW-0548">Nucleotidyltransferase</keyword>
<dbReference type="InterPro" id="IPR029044">
    <property type="entry name" value="Nucleotide-diphossugar_trans"/>
</dbReference>
<proteinExistence type="inferred from homology"/>
<evidence type="ECO:0000256" key="4">
    <source>
        <dbReference type="ARBA" id="ARBA00022695"/>
    </source>
</evidence>
<evidence type="ECO:0000259" key="9">
    <source>
        <dbReference type="Pfam" id="PF00483"/>
    </source>
</evidence>
<organism evidence="12 13">
    <name type="scientific">Castellaniella defragrans</name>
    <name type="common">Alcaligenes defragrans</name>
    <dbReference type="NCBI Taxonomy" id="75697"/>
    <lineage>
        <taxon>Bacteria</taxon>
        <taxon>Pseudomonadati</taxon>
        <taxon>Pseudomonadota</taxon>
        <taxon>Betaproteobacteria</taxon>
        <taxon>Burkholderiales</taxon>
        <taxon>Alcaligenaceae</taxon>
        <taxon>Castellaniella</taxon>
    </lineage>
</organism>
<dbReference type="PANTHER" id="PTHR46390:SF1">
    <property type="entry name" value="MANNOSE-1-PHOSPHATE GUANYLYLTRANSFERASE"/>
    <property type="match status" value="1"/>
</dbReference>
<dbReference type="InterPro" id="IPR049577">
    <property type="entry name" value="GMPP_N"/>
</dbReference>
<dbReference type="InterPro" id="IPR005835">
    <property type="entry name" value="NTP_transferase_dom"/>
</dbReference>
<dbReference type="SUPFAM" id="SSF51182">
    <property type="entry name" value="RmlC-like cupins"/>
    <property type="match status" value="1"/>
</dbReference>
<dbReference type="GO" id="GO:0005525">
    <property type="term" value="F:GTP binding"/>
    <property type="evidence" value="ECO:0007669"/>
    <property type="project" value="UniProtKB-KW"/>
</dbReference>
<evidence type="ECO:0000313" key="13">
    <source>
        <dbReference type="Proteomes" id="UP000541136"/>
    </source>
</evidence>
<protein>
    <recommendedName>
        <fullName evidence="2">mannose-1-phosphate guanylyltransferase</fullName>
        <ecNumber evidence="2">2.7.7.13</ecNumber>
    </recommendedName>
</protein>
<dbReference type="InterPro" id="IPR054566">
    <property type="entry name" value="ManC/GMP-like_b-helix"/>
</dbReference>
<dbReference type="Gene3D" id="3.90.550.10">
    <property type="entry name" value="Spore Coat Polysaccharide Biosynthesis Protein SpsA, Chain A"/>
    <property type="match status" value="1"/>
</dbReference>
<sequence>MSPETLPLRVVLLVGGSGTRLWPMSREHHPKQFLPLFDGRSPLQDTWLRVADLPQGAPIAVANETYRFLAAEHLRQAGFPAQGTLILEPEGRNTAPAIALAALRATRDGADALLLVLPSDHALEDRAAFRQAVQRASPAARAGWLVTFGVAPDRPETGYGYVRASAEPLDGLPGVHAVESFSEKPDAQRAAAYLAAGNYHWNSGMFLFRASAYLDALGRLRPDILRACRAAMARTRDDGDFTRIEAAAFLGCPAESVDYAVMEHADKVAMVGLAAGWSDIGSWDALWRIAARDGEGNALQGDVQAVGCRNVYARSDGRLVSLLGLEDVVVVDTADAVLVAARDRVQDIRGLVAELKGQGRPEALVSHRVFRPWGHYESIDAGDRFQVKRIIVRPGERLSLQLHHHRAEHWIVVKGTARVTRDGETFFLTENQSAYIPLGTKHRLENPGTIPLELIEVQSGTYLGEDDIVRFEDAYGRSETAGAGLAELPEEDLSGG</sequence>
<evidence type="ECO:0000256" key="7">
    <source>
        <dbReference type="ARBA" id="ARBA00047343"/>
    </source>
</evidence>
<evidence type="ECO:0000256" key="6">
    <source>
        <dbReference type="ARBA" id="ARBA00023134"/>
    </source>
</evidence>
<dbReference type="CDD" id="cd02213">
    <property type="entry name" value="cupin_PMI_typeII_C"/>
    <property type="match status" value="1"/>
</dbReference>
<dbReference type="AlphaFoldDB" id="A0A7W9TRK1"/>
<dbReference type="GO" id="GO:0016853">
    <property type="term" value="F:isomerase activity"/>
    <property type="evidence" value="ECO:0007669"/>
    <property type="project" value="UniProtKB-KW"/>
</dbReference>
<evidence type="ECO:0000256" key="3">
    <source>
        <dbReference type="ARBA" id="ARBA00022679"/>
    </source>
</evidence>
<dbReference type="Pfam" id="PF00483">
    <property type="entry name" value="NTP_transferase"/>
    <property type="match status" value="1"/>
</dbReference>
<dbReference type="InterPro" id="IPR006375">
    <property type="entry name" value="Man1P_GuaTrfase/Man6P_Isoase"/>
</dbReference>
<dbReference type="CDD" id="cd02509">
    <property type="entry name" value="GDP-M1P_Guanylyltransferase"/>
    <property type="match status" value="1"/>
</dbReference>
<dbReference type="InterPro" id="IPR014710">
    <property type="entry name" value="RmlC-like_jellyroll"/>
</dbReference>
<feature type="domain" description="MannoseP isomerase/GMP-like beta-helix" evidence="11">
    <location>
        <begin position="306"/>
        <end position="355"/>
    </location>
</feature>
<evidence type="ECO:0000259" key="11">
    <source>
        <dbReference type="Pfam" id="PF22640"/>
    </source>
</evidence>
<evidence type="ECO:0000256" key="1">
    <source>
        <dbReference type="ARBA" id="ARBA00006115"/>
    </source>
</evidence>
<dbReference type="EMBL" id="JACHIB010000013">
    <property type="protein sequence ID" value="MBB6084257.1"/>
    <property type="molecule type" value="Genomic_DNA"/>
</dbReference>
<dbReference type="RefSeq" id="WP_151024296.1">
    <property type="nucleotide sequence ID" value="NZ_JACHIB010000013.1"/>
</dbReference>
<dbReference type="FunFam" id="3.90.550.10:FF:000046">
    <property type="entry name" value="Mannose-1-phosphate guanylyltransferase (GDP)"/>
    <property type="match status" value="1"/>
</dbReference>
<dbReference type="GO" id="GO:0000271">
    <property type="term" value="P:polysaccharide biosynthetic process"/>
    <property type="evidence" value="ECO:0007669"/>
    <property type="project" value="InterPro"/>
</dbReference>
<evidence type="ECO:0000256" key="5">
    <source>
        <dbReference type="ARBA" id="ARBA00022741"/>
    </source>
</evidence>
<dbReference type="EC" id="2.7.7.13" evidence="2"/>
<evidence type="ECO:0000256" key="2">
    <source>
        <dbReference type="ARBA" id="ARBA00012387"/>
    </source>
</evidence>
<evidence type="ECO:0000259" key="10">
    <source>
        <dbReference type="Pfam" id="PF01050"/>
    </source>
</evidence>
<evidence type="ECO:0000313" key="12">
    <source>
        <dbReference type="EMBL" id="MBB6084257.1"/>
    </source>
</evidence>
<dbReference type="FunFam" id="2.60.120.10:FF:000032">
    <property type="entry name" value="Mannose-1-phosphate guanylyltransferase/mannose-6-phosphate isomerase"/>
    <property type="match status" value="1"/>
</dbReference>
<dbReference type="Pfam" id="PF22640">
    <property type="entry name" value="ManC_GMP_beta-helix"/>
    <property type="match status" value="1"/>
</dbReference>
<comment type="caution">
    <text evidence="12">The sequence shown here is derived from an EMBL/GenBank/DDBJ whole genome shotgun (WGS) entry which is preliminary data.</text>
</comment>
<dbReference type="NCBIfam" id="TIGR01479">
    <property type="entry name" value="GMP_PMI"/>
    <property type="match status" value="1"/>
</dbReference>
<name>A0A7W9TRK1_CASDE</name>
<accession>A0A7W9TRK1</accession>
<dbReference type="GO" id="GO:0004475">
    <property type="term" value="F:mannose-1-phosphate guanylyltransferase (GTP) activity"/>
    <property type="evidence" value="ECO:0007669"/>
    <property type="project" value="UniProtKB-EC"/>
</dbReference>
<dbReference type="InterPro" id="IPR011051">
    <property type="entry name" value="RmlC_Cupin_sf"/>
</dbReference>
<dbReference type="PANTHER" id="PTHR46390">
    <property type="entry name" value="MANNOSE-1-PHOSPHATE GUANYLYLTRANSFERASE"/>
    <property type="match status" value="1"/>
</dbReference>
<dbReference type="SUPFAM" id="SSF53448">
    <property type="entry name" value="Nucleotide-diphospho-sugar transferases"/>
    <property type="match status" value="1"/>
</dbReference>
<dbReference type="InterPro" id="IPR051161">
    <property type="entry name" value="Mannose-6P_isomerase_type2"/>
</dbReference>
<keyword evidence="3 12" id="KW-0808">Transferase</keyword>
<gene>
    <name evidence="12" type="ORF">HNR28_002302</name>
</gene>
<dbReference type="InterPro" id="IPR001538">
    <property type="entry name" value="Man6P_isomerase-2_C"/>
</dbReference>
<dbReference type="Proteomes" id="UP000541136">
    <property type="component" value="Unassembled WGS sequence"/>
</dbReference>
<keyword evidence="6" id="KW-0342">GTP-binding</keyword>
<reference evidence="12 13" key="1">
    <citation type="submission" date="2020-08" db="EMBL/GenBank/DDBJ databases">
        <title>Genomic Encyclopedia of Type Strains, Phase IV (KMG-IV): sequencing the most valuable type-strain genomes for metagenomic binning, comparative biology and taxonomic classification.</title>
        <authorList>
            <person name="Goeker M."/>
        </authorList>
    </citation>
    <scope>NUCLEOTIDE SEQUENCE [LARGE SCALE GENOMIC DNA]</scope>
    <source>
        <strain evidence="12 13">DSM 12141</strain>
    </source>
</reference>
<keyword evidence="12" id="KW-0413">Isomerase</keyword>
<evidence type="ECO:0000256" key="8">
    <source>
        <dbReference type="RuleBase" id="RU004190"/>
    </source>
</evidence>
<comment type="similarity">
    <text evidence="1 8">Belongs to the mannose-6-phosphate isomerase type 2 family.</text>
</comment>
<keyword evidence="5" id="KW-0547">Nucleotide-binding</keyword>
<dbReference type="GO" id="GO:0009298">
    <property type="term" value="P:GDP-mannose biosynthetic process"/>
    <property type="evidence" value="ECO:0007669"/>
    <property type="project" value="TreeGrafter"/>
</dbReference>
<feature type="domain" description="Mannose-6-phosphate isomerase type II C-terminal" evidence="10">
    <location>
        <begin position="360"/>
        <end position="473"/>
    </location>
</feature>
<feature type="domain" description="Nucleotidyl transferase" evidence="9">
    <location>
        <begin position="10"/>
        <end position="292"/>
    </location>
</feature>